<evidence type="ECO:0000313" key="2">
    <source>
        <dbReference type="EnsemblPlants" id="AET5Gv21165700.31"/>
    </source>
</evidence>
<reference evidence="3" key="2">
    <citation type="journal article" date="2017" name="Nat. Plants">
        <title>The Aegilops tauschii genome reveals multiple impacts of transposons.</title>
        <authorList>
            <person name="Zhao G."/>
            <person name="Zou C."/>
            <person name="Li K."/>
            <person name="Wang K."/>
            <person name="Li T."/>
            <person name="Gao L."/>
            <person name="Zhang X."/>
            <person name="Wang H."/>
            <person name="Yang Z."/>
            <person name="Liu X."/>
            <person name="Jiang W."/>
            <person name="Mao L."/>
            <person name="Kong X."/>
            <person name="Jiao Y."/>
            <person name="Jia J."/>
        </authorList>
    </citation>
    <scope>NUCLEOTIDE SEQUENCE [LARGE SCALE GENOMIC DNA]</scope>
    <source>
        <strain evidence="3">cv. AL8/78</strain>
    </source>
</reference>
<dbReference type="Gramene" id="AET5Gv21165700.31">
    <property type="protein sequence ID" value="AET5Gv21165700.31"/>
    <property type="gene ID" value="AET5Gv21165700"/>
</dbReference>
<dbReference type="Gramene" id="AET5Gv21165700.35">
    <property type="protein sequence ID" value="AET5Gv21165700.35"/>
    <property type="gene ID" value="AET5Gv21165700"/>
</dbReference>
<dbReference type="Gramene" id="AET5Gv21165700.33">
    <property type="protein sequence ID" value="AET5Gv21165700.33"/>
    <property type="gene ID" value="AET5Gv21165700"/>
</dbReference>
<dbReference type="EnsemblPlants" id="AET5Gv21165700.38">
    <property type="protein sequence ID" value="AET5Gv21165700.38"/>
    <property type="gene ID" value="AET5Gv21165700"/>
</dbReference>
<evidence type="ECO:0000256" key="1">
    <source>
        <dbReference type="SAM" id="Phobius"/>
    </source>
</evidence>
<keyword evidence="3" id="KW-1185">Reference proteome</keyword>
<dbReference type="Gramene" id="AET5Gv21165700.16">
    <property type="protein sequence ID" value="AET5Gv21165700.16"/>
    <property type="gene ID" value="AET5Gv21165700"/>
</dbReference>
<dbReference type="EnsemblPlants" id="AET5Gv21165700.29">
    <property type="protein sequence ID" value="AET5Gv21165700.29"/>
    <property type="gene ID" value="AET5Gv21165700"/>
</dbReference>
<dbReference type="Gramene" id="AET5Gv21165700.13">
    <property type="protein sequence ID" value="AET5Gv21165700.13"/>
    <property type="gene ID" value="AET5Gv21165700"/>
</dbReference>
<dbReference type="Gramene" id="AET5Gv21165700.21">
    <property type="protein sequence ID" value="AET5Gv21165700.21"/>
    <property type="gene ID" value="AET5Gv21165700"/>
</dbReference>
<dbReference type="Proteomes" id="UP000015105">
    <property type="component" value="Chromosome 5D"/>
</dbReference>
<dbReference type="Gramene" id="AET5Gv21165700.38">
    <property type="protein sequence ID" value="AET5Gv21165700.38"/>
    <property type="gene ID" value="AET5Gv21165700"/>
</dbReference>
<dbReference type="Gramene" id="AET5Gv21165700.23">
    <property type="protein sequence ID" value="AET5Gv21165700.23"/>
    <property type="gene ID" value="AET5Gv21165700"/>
</dbReference>
<dbReference type="Gramene" id="AET5Gv21165700.6">
    <property type="protein sequence ID" value="AET5Gv21165700.6"/>
    <property type="gene ID" value="AET5Gv21165700"/>
</dbReference>
<proteinExistence type="predicted"/>
<evidence type="ECO:0000313" key="3">
    <source>
        <dbReference type="Proteomes" id="UP000015105"/>
    </source>
</evidence>
<dbReference type="Gramene" id="AET5Gv21165700.17">
    <property type="protein sequence ID" value="AET5Gv21165700.17"/>
    <property type="gene ID" value="AET5Gv21165700"/>
</dbReference>
<feature type="transmembrane region" description="Helical" evidence="1">
    <location>
        <begin position="46"/>
        <end position="70"/>
    </location>
</feature>
<keyword evidence="1" id="KW-0812">Transmembrane</keyword>
<dbReference type="Gramene" id="AET5Gv21165700.20">
    <property type="protein sequence ID" value="AET5Gv21165700.20"/>
    <property type="gene ID" value="AET5Gv21165700"/>
</dbReference>
<reference evidence="3" key="1">
    <citation type="journal article" date="2014" name="Science">
        <title>Ancient hybridizations among the ancestral genomes of bread wheat.</title>
        <authorList>
            <consortium name="International Wheat Genome Sequencing Consortium,"/>
            <person name="Marcussen T."/>
            <person name="Sandve S.R."/>
            <person name="Heier L."/>
            <person name="Spannagl M."/>
            <person name="Pfeifer M."/>
            <person name="Jakobsen K.S."/>
            <person name="Wulff B.B."/>
            <person name="Steuernagel B."/>
            <person name="Mayer K.F."/>
            <person name="Olsen O.A."/>
        </authorList>
    </citation>
    <scope>NUCLEOTIDE SEQUENCE [LARGE SCALE GENOMIC DNA]</scope>
    <source>
        <strain evidence="3">cv. AL8/78</strain>
    </source>
</reference>
<dbReference type="EnsemblPlants" id="AET5Gv21165700.10">
    <property type="protein sequence ID" value="AET5Gv21165700.10"/>
    <property type="gene ID" value="AET5Gv21165700"/>
</dbReference>
<dbReference type="Gramene" id="AET5Gv21165700.5">
    <property type="protein sequence ID" value="AET5Gv21165700.5"/>
    <property type="gene ID" value="AET5Gv21165700"/>
</dbReference>
<reference evidence="2" key="3">
    <citation type="journal article" date="2017" name="Nature">
        <title>Genome sequence of the progenitor of the wheat D genome Aegilops tauschii.</title>
        <authorList>
            <person name="Luo M.C."/>
            <person name="Gu Y.Q."/>
            <person name="Puiu D."/>
            <person name="Wang H."/>
            <person name="Twardziok S.O."/>
            <person name="Deal K.R."/>
            <person name="Huo N."/>
            <person name="Zhu T."/>
            <person name="Wang L."/>
            <person name="Wang Y."/>
            <person name="McGuire P.E."/>
            <person name="Liu S."/>
            <person name="Long H."/>
            <person name="Ramasamy R.K."/>
            <person name="Rodriguez J.C."/>
            <person name="Van S.L."/>
            <person name="Yuan L."/>
            <person name="Wang Z."/>
            <person name="Xia Z."/>
            <person name="Xiao L."/>
            <person name="Anderson O.D."/>
            <person name="Ouyang S."/>
            <person name="Liang Y."/>
            <person name="Zimin A.V."/>
            <person name="Pertea G."/>
            <person name="Qi P."/>
            <person name="Bennetzen J.L."/>
            <person name="Dai X."/>
            <person name="Dawson M.W."/>
            <person name="Muller H.G."/>
            <person name="Kugler K."/>
            <person name="Rivarola-Duarte L."/>
            <person name="Spannagl M."/>
            <person name="Mayer K.F.X."/>
            <person name="Lu F.H."/>
            <person name="Bevan M.W."/>
            <person name="Leroy P."/>
            <person name="Li P."/>
            <person name="You F.M."/>
            <person name="Sun Q."/>
            <person name="Liu Z."/>
            <person name="Lyons E."/>
            <person name="Wicker T."/>
            <person name="Salzberg S.L."/>
            <person name="Devos K.M."/>
            <person name="Dvorak J."/>
        </authorList>
    </citation>
    <scope>NUCLEOTIDE SEQUENCE [LARGE SCALE GENOMIC DNA]</scope>
    <source>
        <strain evidence="2">cv. AL8/78</strain>
    </source>
</reference>
<dbReference type="EnsemblPlants" id="AET5Gv21165700.17">
    <property type="protein sequence ID" value="AET5Gv21165700.17"/>
    <property type="gene ID" value="AET5Gv21165700"/>
</dbReference>
<dbReference type="EnsemblPlants" id="AET5Gv21165700.20">
    <property type="protein sequence ID" value="AET5Gv21165700.20"/>
    <property type="gene ID" value="AET5Gv21165700"/>
</dbReference>
<dbReference type="Gramene" id="AET5Gv21165700.39">
    <property type="protein sequence ID" value="AET5Gv21165700.39"/>
    <property type="gene ID" value="AET5Gv21165700"/>
</dbReference>
<dbReference type="Gramene" id="AET5Gv21165700.37">
    <property type="protein sequence ID" value="AET5Gv21165700.37"/>
    <property type="gene ID" value="AET5Gv21165700"/>
</dbReference>
<dbReference type="EnsemblPlants" id="AET5Gv21165700.2">
    <property type="protein sequence ID" value="AET5Gv21165700.2"/>
    <property type="gene ID" value="AET5Gv21165700"/>
</dbReference>
<protein>
    <submittedName>
        <fullName evidence="2">Uncharacterized protein</fullName>
    </submittedName>
</protein>
<dbReference type="EnsemblPlants" id="AET5Gv21165700.31">
    <property type="protein sequence ID" value="AET5Gv21165700.31"/>
    <property type="gene ID" value="AET5Gv21165700"/>
</dbReference>
<dbReference type="EnsemblPlants" id="AET5Gv21165700.23">
    <property type="protein sequence ID" value="AET5Gv21165700.23"/>
    <property type="gene ID" value="AET5Gv21165700"/>
</dbReference>
<sequence>MESTVQYCTFIKLHKSVYYFHEYYAGSSILPWLLQIKNLPTESMSVGYWCSWPFMLIGYLLHVVSIFNYMGNFNFSVYISISSRAHCRLCNTIMFRGALE</sequence>
<keyword evidence="1" id="KW-0472">Membrane</keyword>
<dbReference type="EnsemblPlants" id="AET5Gv21165700.5">
    <property type="protein sequence ID" value="AET5Gv21165700.5"/>
    <property type="gene ID" value="AET5Gv21165700"/>
</dbReference>
<dbReference type="EnsemblPlants" id="AET5Gv21165700.13">
    <property type="protein sequence ID" value="AET5Gv21165700.13"/>
    <property type="gene ID" value="AET5Gv21165700"/>
</dbReference>
<dbReference type="EnsemblPlants" id="AET5Gv21165700.16">
    <property type="protein sequence ID" value="AET5Gv21165700.16"/>
    <property type="gene ID" value="AET5Gv21165700"/>
</dbReference>
<dbReference type="EnsemblPlants" id="AET5Gv21165700.21">
    <property type="protein sequence ID" value="AET5Gv21165700.21"/>
    <property type="gene ID" value="AET5Gv21165700"/>
</dbReference>
<dbReference type="Gramene" id="AET5Gv21165700.2">
    <property type="protein sequence ID" value="AET5Gv21165700.2"/>
    <property type="gene ID" value="AET5Gv21165700"/>
</dbReference>
<dbReference type="Gramene" id="AET5Gv21165700.1">
    <property type="protein sequence ID" value="AET5Gv21165700.1"/>
    <property type="gene ID" value="AET5Gv21165700"/>
</dbReference>
<dbReference type="EnsemblPlants" id="AET5Gv21165700.1">
    <property type="protein sequence ID" value="AET5Gv21165700.1"/>
    <property type="gene ID" value="AET5Gv21165700"/>
</dbReference>
<dbReference type="Gramene" id="AET5Gv21165700.18">
    <property type="protein sequence ID" value="AET5Gv21165700.18"/>
    <property type="gene ID" value="AET5Gv21165700"/>
</dbReference>
<dbReference type="EnsemblPlants" id="AET5Gv21165700.39">
    <property type="protein sequence ID" value="AET5Gv21165700.39"/>
    <property type="gene ID" value="AET5Gv21165700"/>
</dbReference>
<dbReference type="EnsemblPlants" id="AET5Gv21165700.3">
    <property type="protein sequence ID" value="AET5Gv21165700.3"/>
    <property type="gene ID" value="AET5Gv21165700"/>
</dbReference>
<dbReference type="Gramene" id="AET5Gv21165700.10">
    <property type="protein sequence ID" value="AET5Gv21165700.10"/>
    <property type="gene ID" value="AET5Gv21165700"/>
</dbReference>
<dbReference type="EnsemblPlants" id="AET5Gv21165700.4">
    <property type="protein sequence ID" value="AET5Gv21165700.4"/>
    <property type="gene ID" value="AET5Gv21165700"/>
</dbReference>
<accession>A0A453MFG0</accession>
<dbReference type="EnsemblPlants" id="AET5Gv21165700.6">
    <property type="protein sequence ID" value="AET5Gv21165700.6"/>
    <property type="gene ID" value="AET5Gv21165700"/>
</dbReference>
<keyword evidence="1" id="KW-1133">Transmembrane helix</keyword>
<dbReference type="AlphaFoldDB" id="A0A453MFG0"/>
<dbReference type="Gramene" id="AET5Gv21165700.4">
    <property type="protein sequence ID" value="AET5Gv21165700.4"/>
    <property type="gene ID" value="AET5Gv21165700"/>
</dbReference>
<dbReference type="Gramene" id="AET5Gv21165700.11">
    <property type="protein sequence ID" value="AET5Gv21165700.11"/>
    <property type="gene ID" value="AET5Gv21165700"/>
</dbReference>
<dbReference type="EnsemblPlants" id="AET5Gv21165700.18">
    <property type="protein sequence ID" value="AET5Gv21165700.18"/>
    <property type="gene ID" value="AET5Gv21165700"/>
</dbReference>
<organism evidence="2 3">
    <name type="scientific">Aegilops tauschii subsp. strangulata</name>
    <name type="common">Goatgrass</name>
    <dbReference type="NCBI Taxonomy" id="200361"/>
    <lineage>
        <taxon>Eukaryota</taxon>
        <taxon>Viridiplantae</taxon>
        <taxon>Streptophyta</taxon>
        <taxon>Embryophyta</taxon>
        <taxon>Tracheophyta</taxon>
        <taxon>Spermatophyta</taxon>
        <taxon>Magnoliopsida</taxon>
        <taxon>Liliopsida</taxon>
        <taxon>Poales</taxon>
        <taxon>Poaceae</taxon>
        <taxon>BOP clade</taxon>
        <taxon>Pooideae</taxon>
        <taxon>Triticodae</taxon>
        <taxon>Triticeae</taxon>
        <taxon>Triticinae</taxon>
        <taxon>Aegilops</taxon>
    </lineage>
</organism>
<dbReference type="Gramene" id="AET5Gv21165700.3">
    <property type="protein sequence ID" value="AET5Gv21165700.3"/>
    <property type="gene ID" value="AET5Gv21165700"/>
</dbReference>
<dbReference type="EnsemblPlants" id="AET5Gv21165700.11">
    <property type="protein sequence ID" value="AET5Gv21165700.11"/>
    <property type="gene ID" value="AET5Gv21165700"/>
</dbReference>
<reference evidence="2" key="4">
    <citation type="submission" date="2019-03" db="UniProtKB">
        <authorList>
            <consortium name="EnsemblPlants"/>
        </authorList>
    </citation>
    <scope>IDENTIFICATION</scope>
</reference>
<dbReference type="Gramene" id="AET5Gv21165700.7">
    <property type="protein sequence ID" value="AET5Gv21165700.7"/>
    <property type="gene ID" value="AET5Gv21165700"/>
</dbReference>
<dbReference type="Gramene" id="AET5Gv21165700.29">
    <property type="protein sequence ID" value="AET5Gv21165700.29"/>
    <property type="gene ID" value="AET5Gv21165700"/>
</dbReference>
<reference evidence="2" key="5">
    <citation type="journal article" date="2021" name="G3 (Bethesda)">
        <title>Aegilops tauschii genome assembly Aet v5.0 features greater sequence contiguity and improved annotation.</title>
        <authorList>
            <person name="Wang L."/>
            <person name="Zhu T."/>
            <person name="Rodriguez J.C."/>
            <person name="Deal K.R."/>
            <person name="Dubcovsky J."/>
            <person name="McGuire P.E."/>
            <person name="Lux T."/>
            <person name="Spannagl M."/>
            <person name="Mayer K.F.X."/>
            <person name="Baldrich P."/>
            <person name="Meyers B.C."/>
            <person name="Huo N."/>
            <person name="Gu Y.Q."/>
            <person name="Zhou H."/>
            <person name="Devos K.M."/>
            <person name="Bennetzen J.L."/>
            <person name="Unver T."/>
            <person name="Budak H."/>
            <person name="Gulick P.J."/>
            <person name="Galiba G."/>
            <person name="Kalapos B."/>
            <person name="Nelson D.R."/>
            <person name="Li P."/>
            <person name="You F.M."/>
            <person name="Luo M.C."/>
            <person name="Dvorak J."/>
        </authorList>
    </citation>
    <scope>NUCLEOTIDE SEQUENCE [LARGE SCALE GENOMIC DNA]</scope>
    <source>
        <strain evidence="2">cv. AL8/78</strain>
    </source>
</reference>
<dbReference type="EnsemblPlants" id="AET5Gv21165700.35">
    <property type="protein sequence ID" value="AET5Gv21165700.35"/>
    <property type="gene ID" value="AET5Gv21165700"/>
</dbReference>
<dbReference type="EnsemblPlants" id="AET5Gv21165700.7">
    <property type="protein sequence ID" value="AET5Gv21165700.7"/>
    <property type="gene ID" value="AET5Gv21165700"/>
</dbReference>
<name>A0A453MFG0_AEGTS</name>
<dbReference type="EnsemblPlants" id="AET5Gv21165700.33">
    <property type="protein sequence ID" value="AET5Gv21165700.33"/>
    <property type="gene ID" value="AET5Gv21165700"/>
</dbReference>
<dbReference type="EnsemblPlants" id="AET5Gv21165700.37">
    <property type="protein sequence ID" value="AET5Gv21165700.37"/>
    <property type="gene ID" value="AET5Gv21165700"/>
</dbReference>